<dbReference type="OrthoDB" id="9805628at2"/>
<dbReference type="GO" id="GO:0008483">
    <property type="term" value="F:transaminase activity"/>
    <property type="evidence" value="ECO:0007669"/>
    <property type="project" value="UniProtKB-KW"/>
</dbReference>
<dbReference type="Pfam" id="PF01063">
    <property type="entry name" value="Aminotran_4"/>
    <property type="match status" value="1"/>
</dbReference>
<dbReference type="PANTHER" id="PTHR42743">
    <property type="entry name" value="AMINO-ACID AMINOTRANSFERASE"/>
    <property type="match status" value="1"/>
</dbReference>
<proteinExistence type="inferred from homology"/>
<reference evidence="6 7" key="1">
    <citation type="submission" date="2012-05" db="EMBL/GenBank/DDBJ databases">
        <authorList>
            <person name="Weinstock G."/>
            <person name="Sodergren E."/>
            <person name="Lobos E.A."/>
            <person name="Fulton L."/>
            <person name="Fulton R."/>
            <person name="Courtney L."/>
            <person name="Fronick C."/>
            <person name="O'Laughlin M."/>
            <person name="Godfrey J."/>
            <person name="Wilson R.M."/>
            <person name="Miner T."/>
            <person name="Farmer C."/>
            <person name="Delehaunty K."/>
            <person name="Cordes M."/>
            <person name="Minx P."/>
            <person name="Tomlinson C."/>
            <person name="Chen J."/>
            <person name="Wollam A."/>
            <person name="Pepin K.H."/>
            <person name="Bhonagiri V."/>
            <person name="Zhang X."/>
            <person name="Suruliraj S."/>
            <person name="Warren W."/>
            <person name="Mitreva M."/>
            <person name="Mardis E.R."/>
            <person name="Wilson R.K."/>
        </authorList>
    </citation>
    <scope>NUCLEOTIDE SEQUENCE [LARGE SCALE GENOMIC DNA]</scope>
    <source>
        <strain evidence="6 7">DSM 1785</strain>
    </source>
</reference>
<accession>L1QDR9</accession>
<sequence length="249" mass="28787">MRKVIYKEDLAIIDSGLFFGRGVFETILVNANAIFLKEHIDRLNKSILALNLGEEISYEEVYNFIKNNDIKNKALKITVTEKNIIYTLREIKYKNEDYENGFNIRFSEVLRNSTSRIVNFKTLNYLENIIEYEICQKEGFNETIFLNEKGFVAEGCTTNVFIIKDNKIFTPKISCGLLPGIIRGWVISNFEVVEKEITKEELLNSDEIFLTNSLVGIIGVSKLDDIKFDISYSREIREKYEDVINGGDK</sequence>
<gene>
    <name evidence="6" type="ORF">HMPREF0216_02172</name>
</gene>
<dbReference type="InterPro" id="IPR043132">
    <property type="entry name" value="BCAT-like_C"/>
</dbReference>
<evidence type="ECO:0000313" key="6">
    <source>
        <dbReference type="EMBL" id="EKY26133.1"/>
    </source>
</evidence>
<name>L1QDR9_9CLOT</name>
<evidence type="ECO:0000256" key="1">
    <source>
        <dbReference type="ARBA" id="ARBA00001933"/>
    </source>
</evidence>
<dbReference type="GO" id="GO:0046394">
    <property type="term" value="P:carboxylic acid biosynthetic process"/>
    <property type="evidence" value="ECO:0007669"/>
    <property type="project" value="UniProtKB-ARBA"/>
</dbReference>
<dbReference type="FunFam" id="3.20.10.10:FF:000002">
    <property type="entry name" value="D-alanine aminotransferase"/>
    <property type="match status" value="1"/>
</dbReference>
<comment type="caution">
    <text evidence="6">The sequence shown here is derived from an EMBL/GenBank/DDBJ whole genome shotgun (WGS) entry which is preliminary data.</text>
</comment>
<dbReference type="InterPro" id="IPR050571">
    <property type="entry name" value="Class-IV_PLP-Dep_Aminotrnsfr"/>
</dbReference>
<dbReference type="RefSeq" id="WP_005213926.1">
    <property type="nucleotide sequence ID" value="NZ_KB291650.1"/>
</dbReference>
<keyword evidence="6" id="KW-0808">Transferase</keyword>
<dbReference type="InterPro" id="IPR036038">
    <property type="entry name" value="Aminotransferase-like"/>
</dbReference>
<dbReference type="PATRIC" id="fig|545697.3.peg.2134"/>
<keyword evidence="6" id="KW-0032">Aminotransferase</keyword>
<dbReference type="AlphaFoldDB" id="L1QDR9"/>
<keyword evidence="7" id="KW-1185">Reference proteome</keyword>
<evidence type="ECO:0000256" key="2">
    <source>
        <dbReference type="ARBA" id="ARBA00009320"/>
    </source>
</evidence>
<dbReference type="PROSITE" id="PS00770">
    <property type="entry name" value="AA_TRANSFER_CLASS_4"/>
    <property type="match status" value="1"/>
</dbReference>
<dbReference type="PANTHER" id="PTHR42743:SF11">
    <property type="entry name" value="AMINODEOXYCHORISMATE LYASE"/>
    <property type="match status" value="1"/>
</dbReference>
<dbReference type="CDD" id="cd00449">
    <property type="entry name" value="PLPDE_IV"/>
    <property type="match status" value="1"/>
</dbReference>
<dbReference type="GO" id="GO:0008652">
    <property type="term" value="P:amino acid biosynthetic process"/>
    <property type="evidence" value="ECO:0007669"/>
    <property type="project" value="UniProtKB-ARBA"/>
</dbReference>
<evidence type="ECO:0000256" key="3">
    <source>
        <dbReference type="ARBA" id="ARBA00022898"/>
    </source>
</evidence>
<keyword evidence="3 5" id="KW-0663">Pyridoxal phosphate</keyword>
<dbReference type="Gene3D" id="3.30.470.10">
    <property type="match status" value="1"/>
</dbReference>
<evidence type="ECO:0000256" key="4">
    <source>
        <dbReference type="RuleBase" id="RU004106"/>
    </source>
</evidence>
<dbReference type="EMBL" id="AMEZ01000059">
    <property type="protein sequence ID" value="EKY26133.1"/>
    <property type="molecule type" value="Genomic_DNA"/>
</dbReference>
<dbReference type="eggNOG" id="COG0115">
    <property type="taxonomic scope" value="Bacteria"/>
</dbReference>
<dbReference type="HOGENOM" id="CLU_020844_2_0_9"/>
<dbReference type="SUPFAM" id="SSF56752">
    <property type="entry name" value="D-aminoacid aminotransferase-like PLP-dependent enzymes"/>
    <property type="match status" value="1"/>
</dbReference>
<comment type="similarity">
    <text evidence="2 4">Belongs to the class-IV pyridoxal-phosphate-dependent aminotransferase family.</text>
</comment>
<comment type="cofactor">
    <cofactor evidence="1 5">
        <name>pyridoxal 5'-phosphate</name>
        <dbReference type="ChEBI" id="CHEBI:597326"/>
    </cofactor>
</comment>
<evidence type="ECO:0000256" key="5">
    <source>
        <dbReference type="RuleBase" id="RU004516"/>
    </source>
</evidence>
<dbReference type="InterPro" id="IPR018300">
    <property type="entry name" value="Aminotrans_IV_CS"/>
</dbReference>
<organism evidence="6 7">
    <name type="scientific">Clostridium celatum DSM 1785</name>
    <dbReference type="NCBI Taxonomy" id="545697"/>
    <lineage>
        <taxon>Bacteria</taxon>
        <taxon>Bacillati</taxon>
        <taxon>Bacillota</taxon>
        <taxon>Clostridia</taxon>
        <taxon>Eubacteriales</taxon>
        <taxon>Clostridiaceae</taxon>
        <taxon>Clostridium</taxon>
    </lineage>
</organism>
<dbReference type="STRING" id="545697.HMPREF0216_02172"/>
<protein>
    <submittedName>
        <fullName evidence="6">Aminotransferase, class IV</fullName>
    </submittedName>
</protein>
<dbReference type="InterPro" id="IPR043131">
    <property type="entry name" value="BCAT-like_N"/>
</dbReference>
<dbReference type="InterPro" id="IPR001544">
    <property type="entry name" value="Aminotrans_IV"/>
</dbReference>
<dbReference type="Gene3D" id="3.20.10.10">
    <property type="entry name" value="D-amino Acid Aminotransferase, subunit A, domain 2"/>
    <property type="match status" value="1"/>
</dbReference>
<dbReference type="GO" id="GO:0005829">
    <property type="term" value="C:cytosol"/>
    <property type="evidence" value="ECO:0007669"/>
    <property type="project" value="TreeGrafter"/>
</dbReference>
<dbReference type="Proteomes" id="UP000010420">
    <property type="component" value="Unassembled WGS sequence"/>
</dbReference>
<evidence type="ECO:0000313" key="7">
    <source>
        <dbReference type="Proteomes" id="UP000010420"/>
    </source>
</evidence>